<proteinExistence type="predicted"/>
<gene>
    <name evidence="1" type="ORF">NQ317_019821</name>
</gene>
<name>A0ABQ9J0B9_9CUCU</name>
<evidence type="ECO:0000313" key="1">
    <source>
        <dbReference type="EMBL" id="KAJ8970456.1"/>
    </source>
</evidence>
<evidence type="ECO:0000313" key="2">
    <source>
        <dbReference type="Proteomes" id="UP001162164"/>
    </source>
</evidence>
<dbReference type="Proteomes" id="UP001162164">
    <property type="component" value="Unassembled WGS sequence"/>
</dbReference>
<organism evidence="1 2">
    <name type="scientific">Molorchus minor</name>
    <dbReference type="NCBI Taxonomy" id="1323400"/>
    <lineage>
        <taxon>Eukaryota</taxon>
        <taxon>Metazoa</taxon>
        <taxon>Ecdysozoa</taxon>
        <taxon>Arthropoda</taxon>
        <taxon>Hexapoda</taxon>
        <taxon>Insecta</taxon>
        <taxon>Pterygota</taxon>
        <taxon>Neoptera</taxon>
        <taxon>Endopterygota</taxon>
        <taxon>Coleoptera</taxon>
        <taxon>Polyphaga</taxon>
        <taxon>Cucujiformia</taxon>
        <taxon>Chrysomeloidea</taxon>
        <taxon>Cerambycidae</taxon>
        <taxon>Lamiinae</taxon>
        <taxon>Monochamini</taxon>
        <taxon>Molorchus</taxon>
    </lineage>
</organism>
<reference evidence="1" key="1">
    <citation type="journal article" date="2023" name="Insect Mol. Biol.">
        <title>Genome sequencing provides insights into the evolution of gene families encoding plant cell wall-degrading enzymes in longhorned beetles.</title>
        <authorList>
            <person name="Shin N.R."/>
            <person name="Okamura Y."/>
            <person name="Kirsch R."/>
            <person name="Pauchet Y."/>
        </authorList>
    </citation>
    <scope>NUCLEOTIDE SEQUENCE</scope>
    <source>
        <strain evidence="1">MMC_N1</strain>
    </source>
</reference>
<protein>
    <submittedName>
        <fullName evidence="1">Uncharacterized protein</fullName>
    </submittedName>
</protein>
<dbReference type="EMBL" id="JAPWTJ010001620">
    <property type="protein sequence ID" value="KAJ8970456.1"/>
    <property type="molecule type" value="Genomic_DNA"/>
</dbReference>
<sequence>MCGKRICNSAASIDTYPGHTTPGSSEAALPSTHVQQANSERSVSPRQFSSPTGFVTYCRNLWGTPVLPNGPRYLSPFSNGQCNKEKSPGNSFWHAVNIRMGEKEIICDLQSVRQSIKLPSISEIPALSVLSSGRYLFTSAGIIPQHTPHIDSNGTLYTTAVVNNDFKLYPLLPNGVVIMLAIHVTDRGKRAISFPRRDNADG</sequence>
<accession>A0ABQ9J0B9</accession>
<comment type="caution">
    <text evidence="1">The sequence shown here is derived from an EMBL/GenBank/DDBJ whole genome shotgun (WGS) entry which is preliminary data.</text>
</comment>
<keyword evidence="2" id="KW-1185">Reference proteome</keyword>